<dbReference type="PANTHER" id="PTHR47926">
    <property type="entry name" value="PENTATRICOPEPTIDE REPEAT-CONTAINING PROTEIN"/>
    <property type="match status" value="1"/>
</dbReference>
<dbReference type="NCBIfam" id="TIGR00756">
    <property type="entry name" value="PPR"/>
    <property type="match status" value="5"/>
</dbReference>
<dbReference type="InterPro" id="IPR046848">
    <property type="entry name" value="E_motif"/>
</dbReference>
<dbReference type="GO" id="GO:0003723">
    <property type="term" value="F:RNA binding"/>
    <property type="evidence" value="ECO:0007669"/>
    <property type="project" value="InterPro"/>
</dbReference>
<proteinExistence type="predicted"/>
<evidence type="ECO:0000256" key="1">
    <source>
        <dbReference type="ARBA" id="ARBA00022737"/>
    </source>
</evidence>
<dbReference type="OrthoDB" id="879807at2759"/>
<dbReference type="InterPro" id="IPR011990">
    <property type="entry name" value="TPR-like_helical_dom_sf"/>
</dbReference>
<accession>A0A251LBQ9</accession>
<evidence type="ECO:0008006" key="5">
    <source>
        <dbReference type="Google" id="ProtNLM"/>
    </source>
</evidence>
<dbReference type="PANTHER" id="PTHR47926:SF347">
    <property type="entry name" value="PENTATRICOPEPTIDE REPEAT-CONTAINING PROTEIN"/>
    <property type="match status" value="1"/>
</dbReference>
<evidence type="ECO:0000256" key="2">
    <source>
        <dbReference type="PROSITE-ProRule" id="PRU00708"/>
    </source>
</evidence>
<feature type="repeat" description="PPR" evidence="2">
    <location>
        <begin position="92"/>
        <end position="126"/>
    </location>
</feature>
<dbReference type="Pfam" id="PF01535">
    <property type="entry name" value="PPR"/>
    <property type="match status" value="2"/>
</dbReference>
<reference evidence="3 4" key="1">
    <citation type="submission" date="2016-02" db="EMBL/GenBank/DDBJ databases">
        <title>WGS assembly of Manihot esculenta.</title>
        <authorList>
            <person name="Bredeson J.V."/>
            <person name="Prochnik S.E."/>
            <person name="Lyons J.B."/>
            <person name="Schmutz J."/>
            <person name="Grimwood J."/>
            <person name="Vrebalov J."/>
            <person name="Bart R.S."/>
            <person name="Amuge T."/>
            <person name="Ferguson M.E."/>
            <person name="Green R."/>
            <person name="Putnam N."/>
            <person name="Stites J."/>
            <person name="Rounsley S."/>
            <person name="Rokhsar D.S."/>
        </authorList>
    </citation>
    <scope>NUCLEOTIDE SEQUENCE [LARGE SCALE GENOMIC DNA]</scope>
    <source>
        <strain evidence="4">cv. AM560-2</strain>
        <tissue evidence="3">Leaf</tissue>
    </source>
</reference>
<dbReference type="Gramene" id="Manes.03G156800.6.v8.1">
    <property type="protein sequence ID" value="Manes.03G156800.6.v8.1.CDS.1"/>
    <property type="gene ID" value="Manes.03G156800.v8.1"/>
</dbReference>
<feature type="repeat" description="PPR" evidence="2">
    <location>
        <begin position="441"/>
        <end position="476"/>
    </location>
</feature>
<organism evidence="3 4">
    <name type="scientific">Manihot esculenta</name>
    <name type="common">Cassava</name>
    <name type="synonym">Jatropha manihot</name>
    <dbReference type="NCBI Taxonomy" id="3983"/>
    <lineage>
        <taxon>Eukaryota</taxon>
        <taxon>Viridiplantae</taxon>
        <taxon>Streptophyta</taxon>
        <taxon>Embryophyta</taxon>
        <taxon>Tracheophyta</taxon>
        <taxon>Spermatophyta</taxon>
        <taxon>Magnoliopsida</taxon>
        <taxon>eudicotyledons</taxon>
        <taxon>Gunneridae</taxon>
        <taxon>Pentapetalae</taxon>
        <taxon>rosids</taxon>
        <taxon>fabids</taxon>
        <taxon>Malpighiales</taxon>
        <taxon>Euphorbiaceae</taxon>
        <taxon>Crotonoideae</taxon>
        <taxon>Manihoteae</taxon>
        <taxon>Manihot</taxon>
    </lineage>
</organism>
<evidence type="ECO:0000313" key="4">
    <source>
        <dbReference type="Proteomes" id="UP000091857"/>
    </source>
</evidence>
<dbReference type="SUPFAM" id="SSF48452">
    <property type="entry name" value="TPR-like"/>
    <property type="match status" value="1"/>
</dbReference>
<keyword evidence="4" id="KW-1185">Reference proteome</keyword>
<dbReference type="FunFam" id="1.25.40.10:FF:000996">
    <property type="entry name" value="Small kernel1"/>
    <property type="match status" value="1"/>
</dbReference>
<dbReference type="InterPro" id="IPR002885">
    <property type="entry name" value="PPR_rpt"/>
</dbReference>
<dbReference type="EMBL" id="CM004389">
    <property type="protein sequence ID" value="OAY55471.1"/>
    <property type="molecule type" value="Genomic_DNA"/>
</dbReference>
<gene>
    <name evidence="3" type="ORF">MANES_03G156800</name>
</gene>
<dbReference type="Pfam" id="PF13041">
    <property type="entry name" value="PPR_2"/>
    <property type="match status" value="3"/>
</dbReference>
<dbReference type="GO" id="GO:0009451">
    <property type="term" value="P:RNA modification"/>
    <property type="evidence" value="ECO:0007669"/>
    <property type="project" value="InterPro"/>
</dbReference>
<dbReference type="Pfam" id="PF20431">
    <property type="entry name" value="E_motif"/>
    <property type="match status" value="1"/>
</dbReference>
<name>A0A251LBQ9_MANES</name>
<dbReference type="EMBL" id="CM004389">
    <property type="protein sequence ID" value="OAY55472.1"/>
    <property type="molecule type" value="Genomic_DNA"/>
</dbReference>
<feature type="repeat" description="PPR" evidence="2">
    <location>
        <begin position="162"/>
        <end position="196"/>
    </location>
</feature>
<dbReference type="PROSITE" id="PS51375">
    <property type="entry name" value="PPR"/>
    <property type="match status" value="5"/>
</dbReference>
<feature type="repeat" description="PPR" evidence="2">
    <location>
        <begin position="303"/>
        <end position="338"/>
    </location>
</feature>
<sequence length="630" mass="70299">MILLSPFKAFVFITSPYHRSAALISPSRNLLHLLQLSIAHSSLDLTHQCHSRILSLGFSQNPFLATKLITAYAVCGFPTESQLVFNSLEHKSVHLWNSLINGYVKNQTYGEAFRLFCQMCCSGVFLDDYTLSTLCKVCGEMGDLNTGKLIHGKSVATGFVIDIVVTNSLMSMYCKCGEFRECLKLFGEMPERNATSWNVVIAGYADSGDRNFNKEIIRFVKDMQIEGFKPNGYTVSSLLLLCNDTTEKMDYGRELHGFLVRNELSWGFAGSDIHLGCCLIDMYSRNNKVDVGKRVFDLMKRRNVYVWTAMINGYVQNGVLKEALVLFYEMQVKDGIEPNRVSLLSVLSTCGSLAGLTGGKQIHGYAIRKKLNHDVSLGNALIDMYSKCGNLNYARRVFEDRSFCRDAISWSSLISGYGLHGMGEEAVCLYDRMLQKGNKPDTITVVGVLSACGRSGLVDEGLRIYNSAISEYGIKPTVEICSCLVDMLGRSGKLGLALDFIKTMPMEPGPSVWGALVSASIQHGNLEMQDLAYKFLIRLEPENPSNYVSLSNLHAFSRRWHDVAKVRKIMKERGLRKTPGCSWISINNSTHCFYAADKAHPCSNSIYEMLDGLILLMKGTVHPPDFQFMT</sequence>
<feature type="repeat" description="PPR" evidence="2">
    <location>
        <begin position="406"/>
        <end position="440"/>
    </location>
</feature>
<dbReference type="AlphaFoldDB" id="A0A251LBQ9"/>
<protein>
    <recommendedName>
        <fullName evidence="5">Pentatricopeptide repeat-containing protein</fullName>
    </recommendedName>
</protein>
<dbReference type="Proteomes" id="UP000091857">
    <property type="component" value="Chromosome 3"/>
</dbReference>
<evidence type="ECO:0000313" key="3">
    <source>
        <dbReference type="EMBL" id="OAY55471.1"/>
    </source>
</evidence>
<keyword evidence="1" id="KW-0677">Repeat</keyword>
<dbReference type="Gene3D" id="1.25.40.10">
    <property type="entry name" value="Tetratricopeptide repeat domain"/>
    <property type="match status" value="4"/>
</dbReference>
<dbReference type="InterPro" id="IPR046960">
    <property type="entry name" value="PPR_At4g14850-like_plant"/>
</dbReference>